<feature type="domain" description="C2H2-type" evidence="10">
    <location>
        <begin position="892"/>
        <end position="919"/>
    </location>
</feature>
<dbReference type="GO" id="GO:0045595">
    <property type="term" value="P:regulation of cell differentiation"/>
    <property type="evidence" value="ECO:0007669"/>
    <property type="project" value="UniProtKB-ARBA"/>
</dbReference>
<feature type="compositionally biased region" description="Basic and acidic residues" evidence="9">
    <location>
        <begin position="753"/>
        <end position="768"/>
    </location>
</feature>
<evidence type="ECO:0000313" key="12">
    <source>
        <dbReference type="Proteomes" id="UP001318040"/>
    </source>
</evidence>
<comment type="subcellular location">
    <subcellularLocation>
        <location evidence="1">Nucleus</location>
    </subcellularLocation>
</comment>
<feature type="region of interest" description="Disordered" evidence="9">
    <location>
        <begin position="470"/>
        <end position="492"/>
    </location>
</feature>
<dbReference type="GO" id="GO:0005634">
    <property type="term" value="C:nucleus"/>
    <property type="evidence" value="ECO:0007669"/>
    <property type="project" value="UniProtKB-SubCell"/>
</dbReference>
<evidence type="ECO:0000259" key="10">
    <source>
        <dbReference type="PROSITE" id="PS50157"/>
    </source>
</evidence>
<reference evidence="13 14" key="1">
    <citation type="submission" date="2025-04" db="UniProtKB">
        <authorList>
            <consortium name="RefSeq"/>
        </authorList>
    </citation>
    <scope>IDENTIFICATION</scope>
    <source>
        <tissue evidence="13 14">Sperm</tissue>
    </source>
</reference>
<evidence type="ECO:0000256" key="9">
    <source>
        <dbReference type="SAM" id="MobiDB-lite"/>
    </source>
</evidence>
<feature type="domain" description="C2H2-type" evidence="10">
    <location>
        <begin position="920"/>
        <end position="947"/>
    </location>
</feature>
<dbReference type="PROSITE" id="PS50157">
    <property type="entry name" value="ZINC_FINGER_C2H2_2"/>
    <property type="match status" value="7"/>
</dbReference>
<name>A0AAJ7UFZ8_PETMA</name>
<evidence type="ECO:0000313" key="14">
    <source>
        <dbReference type="RefSeq" id="XP_032835766.1"/>
    </source>
</evidence>
<dbReference type="GO" id="GO:0005694">
    <property type="term" value="C:chromosome"/>
    <property type="evidence" value="ECO:0007669"/>
    <property type="project" value="UniProtKB-ARBA"/>
</dbReference>
<dbReference type="FunFam" id="3.30.160.60:FF:000671">
    <property type="entry name" value="Zinc finger protein 26"/>
    <property type="match status" value="1"/>
</dbReference>
<dbReference type="InterPro" id="IPR006600">
    <property type="entry name" value="HTH_CenpB_DNA-bd_dom"/>
</dbReference>
<dbReference type="AlphaFoldDB" id="A0AAJ7UFZ8"/>
<proteinExistence type="predicted"/>
<dbReference type="PROSITE" id="PS00028">
    <property type="entry name" value="ZINC_FINGER_C2H2_1"/>
    <property type="match status" value="7"/>
</dbReference>
<organism evidence="12 14">
    <name type="scientific">Petromyzon marinus</name>
    <name type="common">Sea lamprey</name>
    <dbReference type="NCBI Taxonomy" id="7757"/>
    <lineage>
        <taxon>Eukaryota</taxon>
        <taxon>Metazoa</taxon>
        <taxon>Chordata</taxon>
        <taxon>Craniata</taxon>
        <taxon>Vertebrata</taxon>
        <taxon>Cyclostomata</taxon>
        <taxon>Hyperoartia</taxon>
        <taxon>Petromyzontiformes</taxon>
        <taxon>Petromyzontidae</taxon>
        <taxon>Petromyzon</taxon>
    </lineage>
</organism>
<feature type="compositionally biased region" description="Acidic residues" evidence="9">
    <location>
        <begin position="692"/>
        <end position="707"/>
    </location>
</feature>
<protein>
    <submittedName>
        <fullName evidence="13 14">Tigger transposable element-derived protein 1-like isoform X1</fullName>
    </submittedName>
</protein>
<dbReference type="PROSITE" id="PS51253">
    <property type="entry name" value="HTH_CENPB"/>
    <property type="match status" value="1"/>
</dbReference>
<evidence type="ECO:0000256" key="4">
    <source>
        <dbReference type="ARBA" id="ARBA00022771"/>
    </source>
</evidence>
<evidence type="ECO:0000256" key="3">
    <source>
        <dbReference type="ARBA" id="ARBA00022737"/>
    </source>
</evidence>
<dbReference type="GO" id="GO:0000981">
    <property type="term" value="F:DNA-binding transcription factor activity, RNA polymerase II-specific"/>
    <property type="evidence" value="ECO:0007669"/>
    <property type="project" value="TreeGrafter"/>
</dbReference>
<dbReference type="KEGG" id="pmrn:116957623"/>
<sequence>MDLVKKKVEKEGCKKKEMITVEVKKEIIDKHERGMRVADIARFFNKSTSTICTVLKKKEVIRRLDAAKGVTRVSKQRPPVLEDVEKLLLVWINEKQLAGDTVTDNFICEKAKALYADLVSKLPGTSTENEEGFKASRGWFDNFKRRSGTHSVVRHGEAASSDAKAAEAFADEFQKLMVSECYLPQQVFNCDETGLFWKKMPKGTYITAEENAMPGHTPMKNHLTLLLCANASGDFKVKPLLVYHSENPQAFEKCKVQKSQLNLMWTSNSKAWVTRILFVEWINEVFGPAVKKYLLENNLPLKVLLVMDNAPAHPPCLEDDLLEEFEFIKVKFLPPNTTPLLQPMDQQVISNFKKLYTKALFQLCFEVTEGTNLTLREFWKNHFHIINCLKIIDKAWDGVTKRTLNSAWRKLWSDCVEGFAHEQEPPVVDEIVSLGKTMGLEVNEDDIQELVEEHGQELTTDELMDLHREQKQEVTEEISSDDEEKKTEESLTSNEIREMCKMWETVQHFVEKHHPNKAVAVRAMNLFNDNAMSHFREILKRREKRASLDRLLVKVARKEKDSSEPTDSSDSLRMSEVLLPEEGSLLIKREAAGHLGCEMSHGVDVRWEDDATAAAADDNEEEHKEEMVDPSLPAGVFIKQEYEEEEEAWRKMLPKVKVEREDDDDDDDGSDGDGDVGGDGMQAVSDIRIKVEEEDDDEDDDNKDDNDEAKHLHFRAGHRPSRGSQPSHVEKAERRDLGGSGGDCQAPAVSHGGSREKTGGSRPSRIDRGGAAAGSSDVAEIEVEVEDDNDGMAPLNCSAWVHAKERPHRCTECGKGYVRAASLKQHAQTHTGERPYRCTVCGRGFGISKVLKAHMRIHTGERPHACHVCGKAFRRLSALGRHAKTHTGERPHVCPVCDRAFSLPKFLKDHLMTHTGERPYACSFCGKGFIKQENLVCHVRSHTGERPHACAVCGKGFAYASVLKSHAVTHTGERPHACAVCGKGFAYRSVLKRHAETHAKEAAK</sequence>
<keyword evidence="6" id="KW-0238">DNA-binding</keyword>
<dbReference type="InterPro" id="IPR007889">
    <property type="entry name" value="HTH_Psq"/>
</dbReference>
<feature type="region of interest" description="Disordered" evidence="9">
    <location>
        <begin position="653"/>
        <end position="777"/>
    </location>
</feature>
<dbReference type="GO" id="GO:0000978">
    <property type="term" value="F:RNA polymerase II cis-regulatory region sequence-specific DNA binding"/>
    <property type="evidence" value="ECO:0007669"/>
    <property type="project" value="TreeGrafter"/>
</dbReference>
<dbReference type="GO" id="GO:0045893">
    <property type="term" value="P:positive regulation of DNA-templated transcription"/>
    <property type="evidence" value="ECO:0007669"/>
    <property type="project" value="UniProtKB-ARBA"/>
</dbReference>
<dbReference type="RefSeq" id="XP_032835766.1">
    <property type="nucleotide sequence ID" value="XM_032979875.1"/>
</dbReference>
<dbReference type="SUPFAM" id="SSF57667">
    <property type="entry name" value="beta-beta-alpha zinc fingers"/>
    <property type="match status" value="4"/>
</dbReference>
<keyword evidence="3" id="KW-0677">Repeat</keyword>
<evidence type="ECO:0000256" key="7">
    <source>
        <dbReference type="ARBA" id="ARBA00023242"/>
    </source>
</evidence>
<evidence type="ECO:0000259" key="11">
    <source>
        <dbReference type="PROSITE" id="PS51253"/>
    </source>
</evidence>
<dbReference type="RefSeq" id="XP_032835765.1">
    <property type="nucleotide sequence ID" value="XM_032979874.1"/>
</dbReference>
<feature type="compositionally biased region" description="Basic and acidic residues" evidence="9">
    <location>
        <begin position="483"/>
        <end position="492"/>
    </location>
</feature>
<dbReference type="InterPro" id="IPR004875">
    <property type="entry name" value="DDE_SF_endonuclease_dom"/>
</dbReference>
<dbReference type="GO" id="GO:0008270">
    <property type="term" value="F:zinc ion binding"/>
    <property type="evidence" value="ECO:0007669"/>
    <property type="project" value="UniProtKB-KW"/>
</dbReference>
<evidence type="ECO:0000313" key="13">
    <source>
        <dbReference type="RefSeq" id="XP_032835765.1"/>
    </source>
</evidence>
<dbReference type="SMART" id="SM00674">
    <property type="entry name" value="CENPB"/>
    <property type="match status" value="1"/>
</dbReference>
<dbReference type="Gene3D" id="3.30.420.10">
    <property type="entry name" value="Ribonuclease H-like superfamily/Ribonuclease H"/>
    <property type="match status" value="1"/>
</dbReference>
<dbReference type="Proteomes" id="UP001318040">
    <property type="component" value="Chromosome 79"/>
</dbReference>
<dbReference type="Pfam" id="PF03221">
    <property type="entry name" value="HTH_Tnp_Tc5"/>
    <property type="match status" value="1"/>
</dbReference>
<dbReference type="FunFam" id="3.30.160.60:FF:000624">
    <property type="entry name" value="zinc finger protein 697"/>
    <property type="match status" value="2"/>
</dbReference>
<keyword evidence="2" id="KW-0479">Metal-binding</keyword>
<feature type="domain" description="C2H2-type" evidence="10">
    <location>
        <begin position="836"/>
        <end position="863"/>
    </location>
</feature>
<dbReference type="InterPro" id="IPR013087">
    <property type="entry name" value="Znf_C2H2_type"/>
</dbReference>
<dbReference type="Pfam" id="PF13912">
    <property type="entry name" value="zf-C2H2_6"/>
    <property type="match status" value="1"/>
</dbReference>
<dbReference type="FunFam" id="3.30.160.60:FF:003017">
    <property type="entry name" value="Si:cabz01054396.2"/>
    <property type="match status" value="1"/>
</dbReference>
<evidence type="ECO:0000256" key="5">
    <source>
        <dbReference type="ARBA" id="ARBA00022833"/>
    </source>
</evidence>
<feature type="compositionally biased region" description="Basic and acidic residues" evidence="9">
    <location>
        <begin position="728"/>
        <end position="737"/>
    </location>
</feature>
<gene>
    <name evidence="13 14" type="primary">LOC116957623</name>
</gene>
<dbReference type="GO" id="GO:0000122">
    <property type="term" value="P:negative regulation of transcription by RNA polymerase II"/>
    <property type="evidence" value="ECO:0007669"/>
    <property type="project" value="UniProtKB-ARBA"/>
</dbReference>
<evidence type="ECO:0000256" key="6">
    <source>
        <dbReference type="ARBA" id="ARBA00023125"/>
    </source>
</evidence>
<dbReference type="Gene3D" id="1.10.10.60">
    <property type="entry name" value="Homeodomain-like"/>
    <property type="match status" value="2"/>
</dbReference>
<dbReference type="SUPFAM" id="SSF46689">
    <property type="entry name" value="Homeodomain-like"/>
    <property type="match status" value="2"/>
</dbReference>
<accession>A0AAJ7UFZ8</accession>
<evidence type="ECO:0000256" key="8">
    <source>
        <dbReference type="PROSITE-ProRule" id="PRU00042"/>
    </source>
</evidence>
<feature type="domain" description="C2H2-type" evidence="10">
    <location>
        <begin position="948"/>
        <end position="975"/>
    </location>
</feature>
<feature type="region of interest" description="Disordered" evidence="9">
    <location>
        <begin position="614"/>
        <end position="635"/>
    </location>
</feature>
<feature type="compositionally biased region" description="Basic residues" evidence="9">
    <location>
        <begin position="712"/>
        <end position="721"/>
    </location>
</feature>
<keyword evidence="7" id="KW-0539">Nucleus</keyword>
<dbReference type="Pfam" id="PF04218">
    <property type="entry name" value="CENP-B_N"/>
    <property type="match status" value="1"/>
</dbReference>
<feature type="domain" description="C2H2-type" evidence="10">
    <location>
        <begin position="808"/>
        <end position="835"/>
    </location>
</feature>
<keyword evidence="4 8" id="KW-0863">Zinc-finger</keyword>
<dbReference type="FunFam" id="3.30.160.60:FF:000912">
    <property type="entry name" value="Zinc finger protein 660"/>
    <property type="match status" value="1"/>
</dbReference>
<dbReference type="Gene3D" id="3.30.160.60">
    <property type="entry name" value="Classic Zinc Finger"/>
    <property type="match status" value="7"/>
</dbReference>
<dbReference type="Pfam" id="PF03184">
    <property type="entry name" value="DDE_1"/>
    <property type="match status" value="1"/>
</dbReference>
<evidence type="ECO:0000256" key="2">
    <source>
        <dbReference type="ARBA" id="ARBA00022723"/>
    </source>
</evidence>
<feature type="domain" description="C2H2-type" evidence="10">
    <location>
        <begin position="976"/>
        <end position="1003"/>
    </location>
</feature>
<dbReference type="InterPro" id="IPR036397">
    <property type="entry name" value="RNaseH_sf"/>
</dbReference>
<dbReference type="InterPro" id="IPR036236">
    <property type="entry name" value="Znf_C2H2_sf"/>
</dbReference>
<keyword evidence="5" id="KW-0862">Zinc</keyword>
<feature type="compositionally biased region" description="Acidic residues" evidence="9">
    <location>
        <begin position="661"/>
        <end position="676"/>
    </location>
</feature>
<keyword evidence="12" id="KW-1185">Reference proteome</keyword>
<dbReference type="FunFam" id="3.30.160.60:FF:002343">
    <property type="entry name" value="Zinc finger protein 33A"/>
    <property type="match status" value="1"/>
</dbReference>
<dbReference type="PANTHER" id="PTHR23235">
    <property type="entry name" value="KRUEPPEL-LIKE TRANSCRIPTION FACTOR"/>
    <property type="match status" value="1"/>
</dbReference>
<dbReference type="SMART" id="SM00355">
    <property type="entry name" value="ZnF_C2H2"/>
    <property type="match status" value="7"/>
</dbReference>
<evidence type="ECO:0000256" key="1">
    <source>
        <dbReference type="ARBA" id="ARBA00004123"/>
    </source>
</evidence>
<dbReference type="Pfam" id="PF00096">
    <property type="entry name" value="zf-C2H2"/>
    <property type="match status" value="3"/>
</dbReference>
<dbReference type="InterPro" id="IPR009057">
    <property type="entry name" value="Homeodomain-like_sf"/>
</dbReference>
<feature type="domain" description="HTH CENPB-type" evidence="11">
    <location>
        <begin position="72"/>
        <end position="153"/>
    </location>
</feature>
<dbReference type="FunFam" id="3.30.160.60:FF:001732">
    <property type="entry name" value="Zgc:162936"/>
    <property type="match status" value="1"/>
</dbReference>
<feature type="domain" description="C2H2-type" evidence="10">
    <location>
        <begin position="864"/>
        <end position="891"/>
    </location>
</feature>